<dbReference type="STRING" id="98804.BTSPAZIEG_0368"/>
<dbReference type="GO" id="GO:0002143">
    <property type="term" value="P:tRNA wobble position uridine thiolation"/>
    <property type="evidence" value="ECO:0007669"/>
    <property type="project" value="InterPro"/>
</dbReference>
<dbReference type="SUPFAM" id="SSF75169">
    <property type="entry name" value="DsrEFH-like"/>
    <property type="match status" value="1"/>
</dbReference>
<name>A0A160SW62_BUCTT</name>
<dbReference type="OrthoDB" id="9795117at2"/>
<dbReference type="InterPro" id="IPR027396">
    <property type="entry name" value="DsrEFH-like"/>
</dbReference>
<dbReference type="Pfam" id="PF04077">
    <property type="entry name" value="DsrH"/>
    <property type="match status" value="1"/>
</dbReference>
<reference evidence="2" key="1">
    <citation type="submission" date="2015-10" db="EMBL/GenBank/DDBJ databases">
        <authorList>
            <person name="Manzano-Marin A."/>
            <person name="Manzano-Marin A."/>
        </authorList>
    </citation>
    <scope>NUCLEOTIDE SEQUENCE [LARGE SCALE GENOMIC DNA]</scope>
    <source>
        <strain evidence="2">BTs</strain>
    </source>
</reference>
<evidence type="ECO:0000313" key="2">
    <source>
        <dbReference type="Proteomes" id="UP000243633"/>
    </source>
</evidence>
<proteinExistence type="predicted"/>
<gene>
    <name evidence="1" type="primary">tusB</name>
    <name evidence="1" type="ORF">BTSPAZIEG_0368</name>
</gene>
<dbReference type="PANTHER" id="PTHR37526">
    <property type="entry name" value="PROTEIN TUSB"/>
    <property type="match status" value="1"/>
</dbReference>
<dbReference type="NCBIfam" id="TIGR03011">
    <property type="entry name" value="sulf_tusB_dsrH"/>
    <property type="match status" value="1"/>
</dbReference>
<dbReference type="InterPro" id="IPR007215">
    <property type="entry name" value="Sulphur_relay_TusB/DsrH"/>
</dbReference>
<dbReference type="PATRIC" id="fig|98804.3.peg.346"/>
<evidence type="ECO:0000313" key="1">
    <source>
        <dbReference type="EMBL" id="CUR53327.1"/>
    </source>
</evidence>
<dbReference type="GO" id="GO:1990228">
    <property type="term" value="C:sulfurtransferase complex"/>
    <property type="evidence" value="ECO:0007669"/>
    <property type="project" value="TreeGrafter"/>
</dbReference>
<dbReference type="Proteomes" id="UP000243633">
    <property type="component" value="Chromosome 1"/>
</dbReference>
<dbReference type="PANTHER" id="PTHR37526:SF1">
    <property type="entry name" value="PROTEIN TUSB"/>
    <property type="match status" value="1"/>
</dbReference>
<dbReference type="AlphaFoldDB" id="A0A160SW62"/>
<accession>A0A160SW62</accession>
<dbReference type="EMBL" id="LN890285">
    <property type="protein sequence ID" value="CUR53327.1"/>
    <property type="molecule type" value="Genomic_DNA"/>
</dbReference>
<sequence length="95" mass="11166">MLHILFNSPYQISLNSLKIFSQSSDEIICLQDGVILGIKKKILDINFLDFFHKVYCLEEDLKARGLFKFVIRKVCIINFLGFVKLTEKHKINMTW</sequence>
<keyword evidence="2" id="KW-1185">Reference proteome</keyword>
<dbReference type="RefSeq" id="WP_075472898.1">
    <property type="nucleotide sequence ID" value="NZ_CP135003.1"/>
</dbReference>
<protein>
    <submittedName>
        <fullName evidence="1">Protein TusB</fullName>
    </submittedName>
</protein>
<organism evidence="1 2">
    <name type="scientific">Buchnera aphidicola subsp. Tuberolachnus salignus</name>
    <dbReference type="NCBI Taxonomy" id="98804"/>
    <lineage>
        <taxon>Bacteria</taxon>
        <taxon>Pseudomonadati</taxon>
        <taxon>Pseudomonadota</taxon>
        <taxon>Gammaproteobacteria</taxon>
        <taxon>Enterobacterales</taxon>
        <taxon>Erwiniaceae</taxon>
        <taxon>Buchnera</taxon>
    </lineage>
</organism>
<dbReference type="Gene3D" id="3.40.1260.10">
    <property type="entry name" value="DsrEFH-like"/>
    <property type="match status" value="1"/>
</dbReference>